<reference evidence="2 3" key="1">
    <citation type="submission" date="2013-08" db="EMBL/GenBank/DDBJ databases">
        <authorList>
            <person name="Stouthamer R."/>
            <person name="Nunney L."/>
        </authorList>
    </citation>
    <scope>NUCLEOTIDE SEQUENCE [LARGE SCALE GENOMIC DNA]</scope>
    <source>
        <strain evidence="3">ann-1</strain>
    </source>
</reference>
<dbReference type="SUPFAM" id="SSF53850">
    <property type="entry name" value="Periplasmic binding protein-like II"/>
    <property type="match status" value="1"/>
</dbReference>
<sequence>MTRIMIRVAVLLLLLTCHFMVWAHPGEIRHFSTKGPVTAQLRIQGANDVERFAVVIADYQRLHPGSEVIYEERIASQIYHRYLHPASSQPPPDLLISPSMDLQIKLANDGHALAYRSSRTRALPACAQWRYEVFGIGYEPAVIVYNTRRLPSPQVPRTRHQLLALLRAPEAPLRGQIGTYDVERSAVGYLLSTQDAQLGSIAGALWEAMGEERVQLEAGTGALLDRVASGELLLAYNVLGSYAQARVDAGVPLGIVQPEDYTLLALRTAVIPRGGVHVSEAQRFLDYLLSERGQRVLSHEVRLMPVLPASDRIVSMFRPIALGPGLLVYLDTLKRRQFLYTWRSSMLPPR</sequence>
<organism evidence="2 3">
    <name type="scientific">Xylella fastidiosa subsp. sandyi Ann-1</name>
    <dbReference type="NCBI Taxonomy" id="155920"/>
    <lineage>
        <taxon>Bacteria</taxon>
        <taxon>Pseudomonadati</taxon>
        <taxon>Pseudomonadota</taxon>
        <taxon>Gammaproteobacteria</taxon>
        <taxon>Lysobacterales</taxon>
        <taxon>Lysobacteraceae</taxon>
        <taxon>Xylella</taxon>
    </lineage>
</organism>
<dbReference type="Gene3D" id="3.40.190.10">
    <property type="entry name" value="Periplasmic binding protein-like II"/>
    <property type="match status" value="2"/>
</dbReference>
<gene>
    <name evidence="2" type="ORF">D934_02395</name>
</gene>
<evidence type="ECO:0000313" key="3">
    <source>
        <dbReference type="Proteomes" id="UP000027215"/>
    </source>
</evidence>
<dbReference type="Proteomes" id="UP000027215">
    <property type="component" value="Chromosome"/>
</dbReference>
<keyword evidence="1" id="KW-0732">Signal</keyword>
<protein>
    <submittedName>
        <fullName evidence="2">ABC transporter substrate-binding protein</fullName>
    </submittedName>
</protein>
<dbReference type="HOGENOM" id="CLU_026974_12_0_6"/>
<proteinExistence type="predicted"/>
<dbReference type="Pfam" id="PF13531">
    <property type="entry name" value="SBP_bac_11"/>
    <property type="match status" value="1"/>
</dbReference>
<dbReference type="GO" id="GO:0030288">
    <property type="term" value="C:outer membrane-bounded periplasmic space"/>
    <property type="evidence" value="ECO:0007669"/>
    <property type="project" value="TreeGrafter"/>
</dbReference>
<accession>A0A060H945</accession>
<evidence type="ECO:0000313" key="2">
    <source>
        <dbReference type="EMBL" id="AIC09412.1"/>
    </source>
</evidence>
<evidence type="ECO:0000256" key="1">
    <source>
        <dbReference type="ARBA" id="ARBA00022729"/>
    </source>
</evidence>
<name>A0A060H945_XYLFS</name>
<dbReference type="KEGG" id="xfs:D934_02395"/>
<dbReference type="PANTHER" id="PTHR30006">
    <property type="entry name" value="THIAMINE-BINDING PERIPLASMIC PROTEIN-RELATED"/>
    <property type="match status" value="1"/>
</dbReference>
<dbReference type="PANTHER" id="PTHR30006:SF25">
    <property type="entry name" value="PHOSPHOGLYCERATE TRANSPORT REGULATORY PROTEIN PGTC"/>
    <property type="match status" value="1"/>
</dbReference>
<dbReference type="AlphaFoldDB" id="A0A060H945"/>
<dbReference type="PATRIC" id="fig|155920.8.peg.579"/>
<dbReference type="EMBL" id="CP006696">
    <property type="protein sequence ID" value="AIC09412.1"/>
    <property type="molecule type" value="Genomic_DNA"/>
</dbReference>